<feature type="chain" id="PRO_5039317595" evidence="6">
    <location>
        <begin position="24"/>
        <end position="288"/>
    </location>
</feature>
<protein>
    <submittedName>
        <fullName evidence="9">L-cystine-binding protein TcyA</fullName>
    </submittedName>
</protein>
<feature type="domain" description="Solute-binding protein family 3/N-terminal" evidence="7">
    <location>
        <begin position="59"/>
        <end position="278"/>
    </location>
</feature>
<evidence type="ECO:0000256" key="5">
    <source>
        <dbReference type="SAM" id="MobiDB-lite"/>
    </source>
</evidence>
<name>A0A162MWP2_9FIRM</name>
<dbReference type="AlphaFoldDB" id="A0A162MWP2"/>
<dbReference type="SMART" id="SM00062">
    <property type="entry name" value="PBPb"/>
    <property type="match status" value="1"/>
</dbReference>
<dbReference type="EMBL" id="LOHZ01000019">
    <property type="protein sequence ID" value="KYO68034.1"/>
    <property type="molecule type" value="Genomic_DNA"/>
</dbReference>
<evidence type="ECO:0000259" key="7">
    <source>
        <dbReference type="SMART" id="SM00062"/>
    </source>
</evidence>
<dbReference type="InterPro" id="IPR001320">
    <property type="entry name" value="Iontro_rcpt_C"/>
</dbReference>
<dbReference type="PANTHER" id="PTHR35936">
    <property type="entry name" value="MEMBRANE-BOUND LYTIC MUREIN TRANSGLYCOSYLASE F"/>
    <property type="match status" value="1"/>
</dbReference>
<dbReference type="PATRIC" id="fig|520767.4.peg.348"/>
<dbReference type="SUPFAM" id="SSF53850">
    <property type="entry name" value="Periplasmic binding protein-like II"/>
    <property type="match status" value="1"/>
</dbReference>
<evidence type="ECO:0000256" key="3">
    <source>
        <dbReference type="ARBA" id="ARBA00022729"/>
    </source>
</evidence>
<feature type="signal peptide" evidence="6">
    <location>
        <begin position="1"/>
        <end position="23"/>
    </location>
</feature>
<comment type="similarity">
    <text evidence="2 4">Belongs to the bacterial solute-binding protein 3 family.</text>
</comment>
<dbReference type="SMART" id="SM00079">
    <property type="entry name" value="PBPe"/>
    <property type="match status" value="1"/>
</dbReference>
<dbReference type="Pfam" id="PF00497">
    <property type="entry name" value="SBP_bac_3"/>
    <property type="match status" value="1"/>
</dbReference>
<feature type="compositionally biased region" description="Polar residues" evidence="5">
    <location>
        <begin position="27"/>
        <end position="41"/>
    </location>
</feature>
<dbReference type="InterPro" id="IPR018313">
    <property type="entry name" value="SBP_3_CS"/>
</dbReference>
<dbReference type="PROSITE" id="PS01039">
    <property type="entry name" value="SBP_BACTERIAL_3"/>
    <property type="match status" value="1"/>
</dbReference>
<evidence type="ECO:0000313" key="9">
    <source>
        <dbReference type="EMBL" id="KYO68034.1"/>
    </source>
</evidence>
<dbReference type="CDD" id="cd00996">
    <property type="entry name" value="PBP2_AatB_like"/>
    <property type="match status" value="1"/>
</dbReference>
<evidence type="ECO:0000256" key="4">
    <source>
        <dbReference type="RuleBase" id="RU003744"/>
    </source>
</evidence>
<feature type="domain" description="Ionotropic glutamate receptor C-terminal" evidence="8">
    <location>
        <begin position="59"/>
        <end position="277"/>
    </location>
</feature>
<dbReference type="PANTHER" id="PTHR35936:SF34">
    <property type="entry name" value="ABC TRANSPORTER EXTRACELLULAR-BINDING PROTEIN YCKB-RELATED"/>
    <property type="match status" value="1"/>
</dbReference>
<dbReference type="Gene3D" id="3.40.190.10">
    <property type="entry name" value="Periplasmic binding protein-like II"/>
    <property type="match status" value="2"/>
</dbReference>
<keyword evidence="10" id="KW-1185">Reference proteome</keyword>
<dbReference type="STRING" id="520767.ATZ99_03450"/>
<dbReference type="GO" id="GO:0016020">
    <property type="term" value="C:membrane"/>
    <property type="evidence" value="ECO:0007669"/>
    <property type="project" value="InterPro"/>
</dbReference>
<sequence length="288" mass="32221">MKVFLKKTIAVLLILFFILSLSACSSKSNNTVQPSNNSNKGDASGETDDSWERIKKAGKITIGIDDAFPPLEFRDEKNNLVGYDIDLAAEAAKRLGIQVEWIPTDWNGVILALNSGKFDIIWSGMSMTKERAQQVDFSPAYLNESQVIVVRGDEESIKTKDDLKGKVVGTQLGSTSEEAAKTLEGIKELKKYSKFTEAFLDLANKRVDAIVVDELVGRYYMTKRPGQFKVLFALVKEPVGIAFRKQDKALREAITKVLKEMKEDGTMAKISQKWFGEDISVFEEVKFE</sequence>
<dbReference type="InterPro" id="IPR001638">
    <property type="entry name" value="Solute-binding_3/MltF_N"/>
</dbReference>
<evidence type="ECO:0000256" key="6">
    <source>
        <dbReference type="SAM" id="SignalP"/>
    </source>
</evidence>
<reference evidence="9 10" key="1">
    <citation type="submission" date="2015-12" db="EMBL/GenBank/DDBJ databases">
        <title>Draft genome of Thermovenabulum gondwanense isolated from a red thermophilic microbial mat colonisisng an outflow channel of a bore well.</title>
        <authorList>
            <person name="Patel B.K."/>
        </authorList>
    </citation>
    <scope>NUCLEOTIDE SEQUENCE [LARGE SCALE GENOMIC DNA]</scope>
    <source>
        <strain evidence="9 10">R270</strain>
    </source>
</reference>
<dbReference type="PROSITE" id="PS51257">
    <property type="entry name" value="PROKAR_LIPOPROTEIN"/>
    <property type="match status" value="1"/>
</dbReference>
<feature type="region of interest" description="Disordered" evidence="5">
    <location>
        <begin position="27"/>
        <end position="49"/>
    </location>
</feature>
<dbReference type="Proteomes" id="UP000075737">
    <property type="component" value="Unassembled WGS sequence"/>
</dbReference>
<gene>
    <name evidence="9" type="primary">tcyA</name>
    <name evidence="9" type="ORF">ATZ99_03450</name>
</gene>
<organism evidence="9 10">
    <name type="scientific">Thermovenabulum gondwanense</name>
    <dbReference type="NCBI Taxonomy" id="520767"/>
    <lineage>
        <taxon>Bacteria</taxon>
        <taxon>Bacillati</taxon>
        <taxon>Bacillota</taxon>
        <taxon>Clostridia</taxon>
        <taxon>Thermosediminibacterales</taxon>
        <taxon>Thermosediminibacteraceae</taxon>
        <taxon>Thermovenabulum</taxon>
    </lineage>
</organism>
<keyword evidence="3 6" id="KW-0732">Signal</keyword>
<evidence type="ECO:0000256" key="2">
    <source>
        <dbReference type="ARBA" id="ARBA00010333"/>
    </source>
</evidence>
<dbReference type="OrthoDB" id="9774451at2"/>
<comment type="subcellular location">
    <subcellularLocation>
        <location evidence="1">Cell envelope</location>
    </subcellularLocation>
</comment>
<comment type="caution">
    <text evidence="9">The sequence shown here is derived from an EMBL/GenBank/DDBJ whole genome shotgun (WGS) entry which is preliminary data.</text>
</comment>
<evidence type="ECO:0000313" key="10">
    <source>
        <dbReference type="Proteomes" id="UP000075737"/>
    </source>
</evidence>
<evidence type="ECO:0000259" key="8">
    <source>
        <dbReference type="SMART" id="SM00079"/>
    </source>
</evidence>
<evidence type="ECO:0000256" key="1">
    <source>
        <dbReference type="ARBA" id="ARBA00004196"/>
    </source>
</evidence>
<dbReference type="GO" id="GO:0030313">
    <property type="term" value="C:cell envelope"/>
    <property type="evidence" value="ECO:0007669"/>
    <property type="project" value="UniProtKB-SubCell"/>
</dbReference>
<dbReference type="RefSeq" id="WP_068747517.1">
    <property type="nucleotide sequence ID" value="NZ_LOHZ01000019.1"/>
</dbReference>
<proteinExistence type="inferred from homology"/>
<accession>A0A162MWP2</accession>
<dbReference type="GO" id="GO:0015276">
    <property type="term" value="F:ligand-gated monoatomic ion channel activity"/>
    <property type="evidence" value="ECO:0007669"/>
    <property type="project" value="InterPro"/>
</dbReference>